<dbReference type="InterPro" id="IPR009617">
    <property type="entry name" value="Seipin"/>
</dbReference>
<keyword evidence="7 8" id="KW-0472">Membrane</keyword>
<proteinExistence type="predicted"/>
<accession>A0A921ZIL4</accession>
<dbReference type="PANTHER" id="PTHR21212:SF0">
    <property type="entry name" value="SEIPIN"/>
    <property type="match status" value="1"/>
</dbReference>
<dbReference type="CDD" id="cd23995">
    <property type="entry name" value="Seipin_BSCL2_like"/>
    <property type="match status" value="1"/>
</dbReference>
<dbReference type="EMBL" id="JH668577">
    <property type="protein sequence ID" value="KAG6458245.1"/>
    <property type="molecule type" value="Genomic_DNA"/>
</dbReference>
<gene>
    <name evidence="9" type="ORF">O3G_MSEX010764</name>
</gene>
<organism evidence="9 10">
    <name type="scientific">Manduca sexta</name>
    <name type="common">Tobacco hawkmoth</name>
    <name type="synonym">Tobacco hornworm</name>
    <dbReference type="NCBI Taxonomy" id="7130"/>
    <lineage>
        <taxon>Eukaryota</taxon>
        <taxon>Metazoa</taxon>
        <taxon>Ecdysozoa</taxon>
        <taxon>Arthropoda</taxon>
        <taxon>Hexapoda</taxon>
        <taxon>Insecta</taxon>
        <taxon>Pterygota</taxon>
        <taxon>Neoptera</taxon>
        <taxon>Endopterygota</taxon>
        <taxon>Lepidoptera</taxon>
        <taxon>Glossata</taxon>
        <taxon>Ditrysia</taxon>
        <taxon>Bombycoidea</taxon>
        <taxon>Sphingidae</taxon>
        <taxon>Sphinginae</taxon>
        <taxon>Sphingini</taxon>
        <taxon>Manduca</taxon>
    </lineage>
</organism>
<name>A0A921ZIL4_MANSE</name>
<evidence type="ECO:0000256" key="3">
    <source>
        <dbReference type="ARBA" id="ARBA00022692"/>
    </source>
</evidence>
<keyword evidence="5 8" id="KW-1133">Transmembrane helix</keyword>
<dbReference type="PANTHER" id="PTHR21212">
    <property type="entry name" value="BERNARDINELLI-SEIP CONGENITAL LIPODYSTROPHY 2 HOMOLOG BSCL2 PROTEIN"/>
    <property type="match status" value="1"/>
</dbReference>
<dbReference type="AlphaFoldDB" id="A0A921ZIL4"/>
<sequence>MNQYLSYKKKTGEGISSAKELVYKAAVLITFVTALVWLSVFQYIVFYNIYMPNVTHIRPVHFQFKPCEDTMGICSFPYAYVQLTKSTHLLMPGQTYRIRLMLEVPESIVNQDLGMFMVCTQMRAKGGVLVSSSCRSVMLRYKSPVHQLLYGIMMSPLLITKVLEEKQDLHVELFQDFVDDPNQPVTDAYVELQSRFAQVYGAELLVEAHFTGLRFFMYNFPKISAVFGIGTNLFFVTLVFILSWYNLQDGLPELLKNKFGYGAKESDDEKSTIGKVKLEKEDTTPMYEGDVLLEEFMQIEGKKEKAT</sequence>
<evidence type="ECO:0000256" key="5">
    <source>
        <dbReference type="ARBA" id="ARBA00022989"/>
    </source>
</evidence>
<comment type="subcellular location">
    <subcellularLocation>
        <location evidence="1">Endoplasmic reticulum membrane</location>
        <topology evidence="1">Multi-pass membrane protein</topology>
    </subcellularLocation>
</comment>
<dbReference type="Proteomes" id="UP000791440">
    <property type="component" value="Unassembled WGS sequence"/>
</dbReference>
<evidence type="ECO:0000256" key="8">
    <source>
        <dbReference type="SAM" id="Phobius"/>
    </source>
</evidence>
<evidence type="ECO:0000256" key="4">
    <source>
        <dbReference type="ARBA" id="ARBA00022824"/>
    </source>
</evidence>
<feature type="transmembrane region" description="Helical" evidence="8">
    <location>
        <begin position="223"/>
        <end position="245"/>
    </location>
</feature>
<protein>
    <recommendedName>
        <fullName evidence="2">Seipin</fullName>
    </recommendedName>
</protein>
<dbReference type="GO" id="GO:0006629">
    <property type="term" value="P:lipid metabolic process"/>
    <property type="evidence" value="ECO:0007669"/>
    <property type="project" value="UniProtKB-KW"/>
</dbReference>
<reference evidence="9" key="1">
    <citation type="journal article" date="2016" name="Insect Biochem. Mol. Biol.">
        <title>Multifaceted biological insights from a draft genome sequence of the tobacco hornworm moth, Manduca sexta.</title>
        <authorList>
            <person name="Kanost M.R."/>
            <person name="Arrese E.L."/>
            <person name="Cao X."/>
            <person name="Chen Y.R."/>
            <person name="Chellapilla S."/>
            <person name="Goldsmith M.R."/>
            <person name="Grosse-Wilde E."/>
            <person name="Heckel D.G."/>
            <person name="Herndon N."/>
            <person name="Jiang H."/>
            <person name="Papanicolaou A."/>
            <person name="Qu J."/>
            <person name="Soulages J.L."/>
            <person name="Vogel H."/>
            <person name="Walters J."/>
            <person name="Waterhouse R.M."/>
            <person name="Ahn S.J."/>
            <person name="Almeida F.C."/>
            <person name="An C."/>
            <person name="Aqrawi P."/>
            <person name="Bretschneider A."/>
            <person name="Bryant W.B."/>
            <person name="Bucks S."/>
            <person name="Chao H."/>
            <person name="Chevignon G."/>
            <person name="Christen J.M."/>
            <person name="Clarke D.F."/>
            <person name="Dittmer N.T."/>
            <person name="Ferguson L.C.F."/>
            <person name="Garavelou S."/>
            <person name="Gordon K.H.J."/>
            <person name="Gunaratna R.T."/>
            <person name="Han Y."/>
            <person name="Hauser F."/>
            <person name="He Y."/>
            <person name="Heidel-Fischer H."/>
            <person name="Hirsh A."/>
            <person name="Hu Y."/>
            <person name="Jiang H."/>
            <person name="Kalra D."/>
            <person name="Klinner C."/>
            <person name="Konig C."/>
            <person name="Kovar C."/>
            <person name="Kroll A.R."/>
            <person name="Kuwar S.S."/>
            <person name="Lee S.L."/>
            <person name="Lehman R."/>
            <person name="Li K."/>
            <person name="Li Z."/>
            <person name="Liang H."/>
            <person name="Lovelace S."/>
            <person name="Lu Z."/>
            <person name="Mansfield J.H."/>
            <person name="McCulloch K.J."/>
            <person name="Mathew T."/>
            <person name="Morton B."/>
            <person name="Muzny D.M."/>
            <person name="Neunemann D."/>
            <person name="Ongeri F."/>
            <person name="Pauchet Y."/>
            <person name="Pu L.L."/>
            <person name="Pyrousis I."/>
            <person name="Rao X.J."/>
            <person name="Redding A."/>
            <person name="Roesel C."/>
            <person name="Sanchez-Gracia A."/>
            <person name="Schaack S."/>
            <person name="Shukla A."/>
            <person name="Tetreau G."/>
            <person name="Wang Y."/>
            <person name="Xiong G.H."/>
            <person name="Traut W."/>
            <person name="Walsh T.K."/>
            <person name="Worley K.C."/>
            <person name="Wu D."/>
            <person name="Wu W."/>
            <person name="Wu Y.Q."/>
            <person name="Zhang X."/>
            <person name="Zou Z."/>
            <person name="Zucker H."/>
            <person name="Briscoe A.D."/>
            <person name="Burmester T."/>
            <person name="Clem R.J."/>
            <person name="Feyereisen R."/>
            <person name="Grimmelikhuijzen C.J.P."/>
            <person name="Hamodrakas S.J."/>
            <person name="Hansson B.S."/>
            <person name="Huguet E."/>
            <person name="Jermiin L.S."/>
            <person name="Lan Q."/>
            <person name="Lehman H.K."/>
            <person name="Lorenzen M."/>
            <person name="Merzendorfer H."/>
            <person name="Michalopoulos I."/>
            <person name="Morton D.B."/>
            <person name="Muthukrishnan S."/>
            <person name="Oakeshott J.G."/>
            <person name="Palmer W."/>
            <person name="Park Y."/>
            <person name="Passarelli A.L."/>
            <person name="Rozas J."/>
            <person name="Schwartz L.M."/>
            <person name="Smith W."/>
            <person name="Southgate A."/>
            <person name="Vilcinskas A."/>
            <person name="Vogt R."/>
            <person name="Wang P."/>
            <person name="Werren J."/>
            <person name="Yu X.Q."/>
            <person name="Zhou J.J."/>
            <person name="Brown S.J."/>
            <person name="Scherer S.E."/>
            <person name="Richards S."/>
            <person name="Blissard G.W."/>
        </authorList>
    </citation>
    <scope>NUCLEOTIDE SEQUENCE</scope>
</reference>
<dbReference type="GO" id="GO:0140042">
    <property type="term" value="P:lipid droplet formation"/>
    <property type="evidence" value="ECO:0007669"/>
    <property type="project" value="UniProtKB-ARBA"/>
</dbReference>
<feature type="transmembrane region" description="Helical" evidence="8">
    <location>
        <begin position="21"/>
        <end position="45"/>
    </location>
</feature>
<keyword evidence="6" id="KW-0443">Lipid metabolism</keyword>
<keyword evidence="3 8" id="KW-0812">Transmembrane</keyword>
<dbReference type="GO" id="GO:0005789">
    <property type="term" value="C:endoplasmic reticulum membrane"/>
    <property type="evidence" value="ECO:0007669"/>
    <property type="project" value="UniProtKB-SubCell"/>
</dbReference>
<keyword evidence="4" id="KW-0256">Endoplasmic reticulum</keyword>
<evidence type="ECO:0000313" key="9">
    <source>
        <dbReference type="EMBL" id="KAG6458245.1"/>
    </source>
</evidence>
<dbReference type="Pfam" id="PF06775">
    <property type="entry name" value="Seipin"/>
    <property type="match status" value="1"/>
</dbReference>
<evidence type="ECO:0000256" key="7">
    <source>
        <dbReference type="ARBA" id="ARBA00023136"/>
    </source>
</evidence>
<evidence type="ECO:0000256" key="2">
    <source>
        <dbReference type="ARBA" id="ARBA00022064"/>
    </source>
</evidence>
<evidence type="ECO:0000256" key="1">
    <source>
        <dbReference type="ARBA" id="ARBA00004477"/>
    </source>
</evidence>
<keyword evidence="10" id="KW-1185">Reference proteome</keyword>
<comment type="caution">
    <text evidence="9">The sequence shown here is derived from an EMBL/GenBank/DDBJ whole genome shotgun (WGS) entry which is preliminary data.</text>
</comment>
<reference evidence="9" key="2">
    <citation type="submission" date="2020-12" db="EMBL/GenBank/DDBJ databases">
        <authorList>
            <person name="Kanost M."/>
        </authorList>
    </citation>
    <scope>NUCLEOTIDE SEQUENCE</scope>
</reference>
<evidence type="ECO:0000313" key="10">
    <source>
        <dbReference type="Proteomes" id="UP000791440"/>
    </source>
</evidence>
<evidence type="ECO:0000256" key="6">
    <source>
        <dbReference type="ARBA" id="ARBA00023098"/>
    </source>
</evidence>